<comment type="caution">
    <text evidence="2">The sequence shown here is derived from an EMBL/GenBank/DDBJ whole genome shotgun (WGS) entry which is preliminary data.</text>
</comment>
<protein>
    <recommendedName>
        <fullName evidence="1">PhnB-like domain-containing protein</fullName>
    </recommendedName>
</protein>
<evidence type="ECO:0000259" key="1">
    <source>
        <dbReference type="Pfam" id="PF06983"/>
    </source>
</evidence>
<reference evidence="2 3" key="1">
    <citation type="submission" date="2018-01" db="EMBL/GenBank/DDBJ databases">
        <title>Saezia sanguinis gen. nov., sp. nov., in the order Burkholderiales isolated from human blood.</title>
        <authorList>
            <person name="Medina-Pascual M.J."/>
            <person name="Valdezate S."/>
            <person name="Monzon S."/>
            <person name="Cuesta I."/>
            <person name="Carrasco G."/>
            <person name="Villalon P."/>
            <person name="Saez-Nieto J.A."/>
        </authorList>
    </citation>
    <scope>NUCLEOTIDE SEQUENCE [LARGE SCALE GENOMIC DNA]</scope>
    <source>
        <strain evidence="2 3">CNM695-12</strain>
    </source>
</reference>
<gene>
    <name evidence="2" type="ORF">CUZ56_02631</name>
</gene>
<dbReference type="RefSeq" id="WP_126980797.1">
    <property type="nucleotide sequence ID" value="NZ_PQSP01000009.1"/>
</dbReference>
<evidence type="ECO:0000313" key="2">
    <source>
        <dbReference type="EMBL" id="RUS65786.1"/>
    </source>
</evidence>
<feature type="domain" description="PhnB-like" evidence="1">
    <location>
        <begin position="4"/>
        <end position="138"/>
    </location>
</feature>
<dbReference type="CDD" id="cd06588">
    <property type="entry name" value="PhnB_like"/>
    <property type="match status" value="1"/>
</dbReference>
<evidence type="ECO:0000313" key="3">
    <source>
        <dbReference type="Proteomes" id="UP000286947"/>
    </source>
</evidence>
<keyword evidence="3" id="KW-1185">Reference proteome</keyword>
<organism evidence="2 3">
    <name type="scientific">Saezia sanguinis</name>
    <dbReference type="NCBI Taxonomy" id="1965230"/>
    <lineage>
        <taxon>Bacteria</taxon>
        <taxon>Pseudomonadati</taxon>
        <taxon>Pseudomonadota</taxon>
        <taxon>Betaproteobacteria</taxon>
        <taxon>Burkholderiales</taxon>
        <taxon>Saeziaceae</taxon>
        <taxon>Saezia</taxon>
    </lineage>
</organism>
<accession>A0A433SAL5</accession>
<sequence length="147" mass="16201">MATVNICLLFNGNCEQAFDFYRSVFGGEFPAIVRYGDVPLPPEAPSLPENIRQKIENISLPISQETMLMGADAVGHLAAKTVFGNNFSVYIEAASHDEAYRLFNGLAQNGHIAMPLSQAHWGDEFGMLTDQFGINWLINHSPNKTKA</sequence>
<dbReference type="PANTHER" id="PTHR33990:SF1">
    <property type="entry name" value="PROTEIN YJDN"/>
    <property type="match status" value="1"/>
</dbReference>
<dbReference type="InterPro" id="IPR029068">
    <property type="entry name" value="Glyas_Bleomycin-R_OHBP_Dase"/>
</dbReference>
<dbReference type="Gene3D" id="3.10.180.10">
    <property type="entry name" value="2,3-Dihydroxybiphenyl 1,2-Dioxygenase, domain 1"/>
    <property type="match status" value="1"/>
</dbReference>
<dbReference type="Pfam" id="PF06983">
    <property type="entry name" value="3-dmu-9_3-mt"/>
    <property type="match status" value="1"/>
</dbReference>
<name>A0A433SAL5_9BURK</name>
<proteinExistence type="predicted"/>
<dbReference type="PANTHER" id="PTHR33990">
    <property type="entry name" value="PROTEIN YJDN-RELATED"/>
    <property type="match status" value="1"/>
</dbReference>
<dbReference type="InterPro" id="IPR028973">
    <property type="entry name" value="PhnB-like"/>
</dbReference>
<dbReference type="EMBL" id="PQSP01000009">
    <property type="protein sequence ID" value="RUS65786.1"/>
    <property type="molecule type" value="Genomic_DNA"/>
</dbReference>
<dbReference type="AlphaFoldDB" id="A0A433SAL5"/>
<dbReference type="SUPFAM" id="SSF54593">
    <property type="entry name" value="Glyoxalase/Bleomycin resistance protein/Dihydroxybiphenyl dioxygenase"/>
    <property type="match status" value="1"/>
</dbReference>
<dbReference type="OrthoDB" id="9795306at2"/>
<dbReference type="Proteomes" id="UP000286947">
    <property type="component" value="Unassembled WGS sequence"/>
</dbReference>